<evidence type="ECO:0000313" key="19">
    <source>
        <dbReference type="Proteomes" id="UP000033096"/>
    </source>
</evidence>
<evidence type="ECO:0000259" key="17">
    <source>
        <dbReference type="PROSITE" id="PS51387"/>
    </source>
</evidence>
<evidence type="ECO:0000256" key="16">
    <source>
        <dbReference type="ARBA" id="ARBA00048914"/>
    </source>
</evidence>
<dbReference type="InterPro" id="IPR011601">
    <property type="entry name" value="MurB_C"/>
</dbReference>
<evidence type="ECO:0000256" key="3">
    <source>
        <dbReference type="ARBA" id="ARBA00004496"/>
    </source>
</evidence>
<evidence type="ECO:0000256" key="1">
    <source>
        <dbReference type="ARBA" id="ARBA00001974"/>
    </source>
</evidence>
<keyword evidence="12" id="KW-0573">Peptidoglycan synthesis</keyword>
<dbReference type="SUPFAM" id="SSF56176">
    <property type="entry name" value="FAD-binding/transporter-associated domain-like"/>
    <property type="match status" value="1"/>
</dbReference>
<keyword evidence="6" id="KW-0963">Cytoplasm</keyword>
<keyword evidence="8" id="KW-0285">Flavoprotein</keyword>
<dbReference type="PROSITE" id="PS51387">
    <property type="entry name" value="FAD_PCMH"/>
    <property type="match status" value="1"/>
</dbReference>
<dbReference type="Gene3D" id="3.90.78.10">
    <property type="entry name" value="UDP-N-acetylenolpyruvoylglucosamine reductase, C-terminal domain"/>
    <property type="match status" value="1"/>
</dbReference>
<name>A0A0E3LGU2_9EURY</name>
<comment type="catalytic activity">
    <reaction evidence="16">
        <text>UDP-N-acetyl-alpha-D-muramate + NADP(+) = UDP-N-acetyl-3-O-(1-carboxyvinyl)-alpha-D-glucosamine + NADPH + H(+)</text>
        <dbReference type="Rhea" id="RHEA:12248"/>
        <dbReference type="ChEBI" id="CHEBI:15378"/>
        <dbReference type="ChEBI" id="CHEBI:57783"/>
        <dbReference type="ChEBI" id="CHEBI:58349"/>
        <dbReference type="ChEBI" id="CHEBI:68483"/>
        <dbReference type="ChEBI" id="CHEBI:70757"/>
        <dbReference type="EC" id="1.3.1.98"/>
    </reaction>
</comment>
<evidence type="ECO:0000256" key="13">
    <source>
        <dbReference type="ARBA" id="ARBA00023002"/>
    </source>
</evidence>
<comment type="subcellular location">
    <subcellularLocation>
        <location evidence="3">Cytoplasm</location>
    </subcellularLocation>
</comment>
<dbReference type="EMBL" id="CP009520">
    <property type="protein sequence ID" value="AKB43116.1"/>
    <property type="molecule type" value="Genomic_DNA"/>
</dbReference>
<dbReference type="Gene3D" id="3.30.43.10">
    <property type="entry name" value="Uridine Diphospho-n-acetylenolpyruvylglucosamine Reductase, domain 2"/>
    <property type="match status" value="1"/>
</dbReference>
<keyword evidence="15" id="KW-0961">Cell wall biogenesis/degradation</keyword>
<evidence type="ECO:0000256" key="15">
    <source>
        <dbReference type="ARBA" id="ARBA00023316"/>
    </source>
</evidence>
<dbReference type="InterPro" id="IPR016169">
    <property type="entry name" value="FAD-bd_PCMH_sub2"/>
</dbReference>
<dbReference type="GO" id="GO:0008762">
    <property type="term" value="F:UDP-N-acetylmuramate dehydrogenase activity"/>
    <property type="evidence" value="ECO:0007669"/>
    <property type="project" value="UniProtKB-EC"/>
</dbReference>
<organism evidence="18 19">
    <name type="scientific">Methanosarcina vacuolata Z-761</name>
    <dbReference type="NCBI Taxonomy" id="1434123"/>
    <lineage>
        <taxon>Archaea</taxon>
        <taxon>Methanobacteriati</taxon>
        <taxon>Methanobacteriota</taxon>
        <taxon>Stenosarchaea group</taxon>
        <taxon>Methanomicrobia</taxon>
        <taxon>Methanosarcinales</taxon>
        <taxon>Methanosarcinaceae</taxon>
        <taxon>Methanosarcina</taxon>
    </lineage>
</organism>
<dbReference type="RefSeq" id="WP_048118564.1">
    <property type="nucleotide sequence ID" value="NZ_CP009520.1"/>
</dbReference>
<dbReference type="Pfam" id="PF01565">
    <property type="entry name" value="FAD_binding_4"/>
    <property type="match status" value="1"/>
</dbReference>
<feature type="domain" description="FAD-binding PCMH-type" evidence="17">
    <location>
        <begin position="28"/>
        <end position="194"/>
    </location>
</feature>
<dbReference type="EC" id="1.3.1.98" evidence="5"/>
<keyword evidence="9" id="KW-0274">FAD</keyword>
<gene>
    <name evidence="18" type="ORF">MSVAZ_0847</name>
</gene>
<dbReference type="HAMAP" id="MF_00037">
    <property type="entry name" value="MurB"/>
    <property type="match status" value="1"/>
</dbReference>
<dbReference type="PANTHER" id="PTHR21071">
    <property type="entry name" value="UDP-N-ACETYLENOLPYRUVOYLGLUCOSAMINE REDUCTASE"/>
    <property type="match status" value="1"/>
</dbReference>
<dbReference type="InterPro" id="IPR006094">
    <property type="entry name" value="Oxid_FAD_bind_N"/>
</dbReference>
<dbReference type="InterPro" id="IPR016166">
    <property type="entry name" value="FAD-bd_PCMH"/>
</dbReference>
<dbReference type="InterPro" id="IPR036635">
    <property type="entry name" value="MurB_C_sf"/>
</dbReference>
<evidence type="ECO:0000256" key="10">
    <source>
        <dbReference type="ARBA" id="ARBA00022857"/>
    </source>
</evidence>
<evidence type="ECO:0000313" key="18">
    <source>
        <dbReference type="EMBL" id="AKB43116.1"/>
    </source>
</evidence>
<dbReference type="NCBIfam" id="NF010480">
    <property type="entry name" value="PRK13905.1"/>
    <property type="match status" value="1"/>
</dbReference>
<dbReference type="InterPro" id="IPR003170">
    <property type="entry name" value="MurB"/>
</dbReference>
<evidence type="ECO:0000256" key="8">
    <source>
        <dbReference type="ARBA" id="ARBA00022630"/>
    </source>
</evidence>
<dbReference type="PATRIC" id="fig|1434123.4.peg.985"/>
<evidence type="ECO:0000256" key="4">
    <source>
        <dbReference type="ARBA" id="ARBA00004752"/>
    </source>
</evidence>
<dbReference type="GO" id="GO:0071555">
    <property type="term" value="P:cell wall organization"/>
    <property type="evidence" value="ECO:0007669"/>
    <property type="project" value="UniProtKB-KW"/>
</dbReference>
<dbReference type="Proteomes" id="UP000033096">
    <property type="component" value="Chromosome"/>
</dbReference>
<dbReference type="Gene3D" id="3.30.465.10">
    <property type="match status" value="1"/>
</dbReference>
<protein>
    <recommendedName>
        <fullName evidence="5">UDP-N-acetylmuramate dehydrogenase</fullName>
        <ecNumber evidence="5">1.3.1.98</ecNumber>
    </recommendedName>
</protein>
<evidence type="ECO:0000256" key="12">
    <source>
        <dbReference type="ARBA" id="ARBA00022984"/>
    </source>
</evidence>
<dbReference type="KEGG" id="mvc:MSVAZ_0847"/>
<evidence type="ECO:0000256" key="11">
    <source>
        <dbReference type="ARBA" id="ARBA00022960"/>
    </source>
</evidence>
<dbReference type="GO" id="GO:0051301">
    <property type="term" value="P:cell division"/>
    <property type="evidence" value="ECO:0007669"/>
    <property type="project" value="UniProtKB-KW"/>
</dbReference>
<dbReference type="PANTHER" id="PTHR21071:SF4">
    <property type="entry name" value="UDP-N-ACETYLENOLPYRUVOYLGLUCOSAMINE REDUCTASE"/>
    <property type="match status" value="1"/>
</dbReference>
<keyword evidence="19" id="KW-1185">Reference proteome</keyword>
<dbReference type="GO" id="GO:0008360">
    <property type="term" value="P:regulation of cell shape"/>
    <property type="evidence" value="ECO:0007669"/>
    <property type="project" value="UniProtKB-KW"/>
</dbReference>
<dbReference type="AlphaFoldDB" id="A0A0E3LGU2"/>
<dbReference type="Pfam" id="PF02873">
    <property type="entry name" value="MurB_C"/>
    <property type="match status" value="1"/>
</dbReference>
<evidence type="ECO:0000256" key="9">
    <source>
        <dbReference type="ARBA" id="ARBA00022827"/>
    </source>
</evidence>
<evidence type="ECO:0000256" key="2">
    <source>
        <dbReference type="ARBA" id="ARBA00003921"/>
    </source>
</evidence>
<keyword evidence="7" id="KW-0132">Cell division</keyword>
<accession>A0A0E3LGU2</accession>
<dbReference type="GO" id="GO:0071949">
    <property type="term" value="F:FAD binding"/>
    <property type="evidence" value="ECO:0007669"/>
    <property type="project" value="InterPro"/>
</dbReference>
<keyword evidence="10" id="KW-0521">NADP</keyword>
<dbReference type="NCBIfam" id="TIGR00179">
    <property type="entry name" value="murB"/>
    <property type="match status" value="1"/>
</dbReference>
<comment type="pathway">
    <text evidence="4">Cell wall biogenesis; peptidoglycan biosynthesis.</text>
</comment>
<dbReference type="InterPro" id="IPR016167">
    <property type="entry name" value="FAD-bd_PCMH_sub1"/>
</dbReference>
<comment type="function">
    <text evidence="2">Cell wall formation.</text>
</comment>
<dbReference type="UniPathway" id="UPA00219"/>
<evidence type="ECO:0000256" key="14">
    <source>
        <dbReference type="ARBA" id="ARBA00023306"/>
    </source>
</evidence>
<comment type="cofactor">
    <cofactor evidence="1">
        <name>FAD</name>
        <dbReference type="ChEBI" id="CHEBI:57692"/>
    </cofactor>
</comment>
<evidence type="ECO:0000256" key="7">
    <source>
        <dbReference type="ARBA" id="ARBA00022618"/>
    </source>
</evidence>
<dbReference type="GeneID" id="24809238"/>
<keyword evidence="14" id="KW-0131">Cell cycle</keyword>
<dbReference type="HOGENOM" id="CLU_035304_1_1_2"/>
<proteinExistence type="inferred from homology"/>
<sequence>MDKINDLINKNVGDIYLKEPLSKHSSWRIGGPADVLIEPYNIEQIIEIIQYADLMKIPTAIIGNGTNLLFSDEGFRGIIVKLGNNFSRYTIKGEKVCAEAGIWTPKFAKILSDNGLSGLEHAIGIPGTLGGLIFMNGGSGGKCIGDIVKKIWVIDRNYNLISFSQKECDFSYRKSVFQDSGYIICKIELECEIGEKERIKSEMRNILNKRKNKFPLNYPNCGSVFLSNPVMNDTVAPPGKLIEEAGLKGYQIGGAQISEKHANFIVNLGNATAKDVISIAQYIRKIVYQRYGICLESEVKYLGELGSLRSLHEVGIIEKR</sequence>
<dbReference type="SUPFAM" id="SSF56194">
    <property type="entry name" value="Uridine diphospho-N-Acetylenolpyruvylglucosamine reductase, MurB, C-terminal domain"/>
    <property type="match status" value="1"/>
</dbReference>
<evidence type="ECO:0000256" key="5">
    <source>
        <dbReference type="ARBA" id="ARBA00012518"/>
    </source>
</evidence>
<dbReference type="STRING" id="1434123.MSVAZ_0847"/>
<keyword evidence="11" id="KW-0133">Cell shape</keyword>
<keyword evidence="13 18" id="KW-0560">Oxidoreductase</keyword>
<reference evidence="18 19" key="1">
    <citation type="submission" date="2014-07" db="EMBL/GenBank/DDBJ databases">
        <title>Methanogenic archaea and the global carbon cycle.</title>
        <authorList>
            <person name="Henriksen J.R."/>
            <person name="Luke J."/>
            <person name="Reinhart S."/>
            <person name="Benedict M.N."/>
            <person name="Youngblut N.D."/>
            <person name="Metcalf M.E."/>
            <person name="Whitaker R.J."/>
            <person name="Metcalf W.W."/>
        </authorList>
    </citation>
    <scope>NUCLEOTIDE SEQUENCE [LARGE SCALE GENOMIC DNA]</scope>
    <source>
        <strain evidence="18 19">Z-761</strain>
    </source>
</reference>
<evidence type="ECO:0000256" key="6">
    <source>
        <dbReference type="ARBA" id="ARBA00022490"/>
    </source>
</evidence>
<dbReference type="GO" id="GO:0005829">
    <property type="term" value="C:cytosol"/>
    <property type="evidence" value="ECO:0007669"/>
    <property type="project" value="TreeGrafter"/>
</dbReference>
<dbReference type="InterPro" id="IPR036318">
    <property type="entry name" value="FAD-bd_PCMH-like_sf"/>
</dbReference>